<dbReference type="OrthoDB" id="408631at2759"/>
<dbReference type="AlphaFoldDB" id="A0A7I4XUX2"/>
<dbReference type="WBParaSite" id="HCON_00013810-00001">
    <property type="protein sequence ID" value="HCON_00013810-00001"/>
    <property type="gene ID" value="HCON_00013810"/>
</dbReference>
<dbReference type="OMA" id="IEYLMRI"/>
<dbReference type="PANTHER" id="PTHR48081:SF8">
    <property type="entry name" value="ALPHA_BETA HYDROLASE FOLD-3 DOMAIN-CONTAINING PROTEIN-RELATED"/>
    <property type="match status" value="1"/>
</dbReference>
<name>A0A7I4XUX2_HAECO</name>
<dbReference type="Pfam" id="PF07859">
    <property type="entry name" value="Abhydrolase_3"/>
    <property type="match status" value="2"/>
</dbReference>
<evidence type="ECO:0000313" key="5">
    <source>
        <dbReference type="Proteomes" id="UP000025227"/>
    </source>
</evidence>
<dbReference type="GO" id="GO:0052689">
    <property type="term" value="F:carboxylic ester hydrolase activity"/>
    <property type="evidence" value="ECO:0007669"/>
    <property type="project" value="InterPro"/>
</dbReference>
<dbReference type="InterPro" id="IPR029058">
    <property type="entry name" value="AB_hydrolase_fold"/>
</dbReference>
<dbReference type="PANTHER" id="PTHR48081">
    <property type="entry name" value="AB HYDROLASE SUPERFAMILY PROTEIN C4A8.06C"/>
    <property type="match status" value="1"/>
</dbReference>
<dbReference type="GO" id="GO:0016020">
    <property type="term" value="C:membrane"/>
    <property type="evidence" value="ECO:0007669"/>
    <property type="project" value="InterPro"/>
</dbReference>
<feature type="active site" evidence="3">
    <location>
        <position position="374"/>
    </location>
</feature>
<protein>
    <submittedName>
        <fullName evidence="6">Abhydrolase_3 domain-containing protein</fullName>
    </submittedName>
</protein>
<keyword evidence="2" id="KW-0378">Hydrolase</keyword>
<dbReference type="InterPro" id="IPR013094">
    <property type="entry name" value="AB_hydrolase_3"/>
</dbReference>
<feature type="active site" evidence="3">
    <location>
        <position position="344"/>
    </location>
</feature>
<feature type="active site" evidence="3">
    <location>
        <position position="190"/>
    </location>
</feature>
<accession>A0A7I4XUX2</accession>
<evidence type="ECO:0000259" key="4">
    <source>
        <dbReference type="Pfam" id="PF07859"/>
    </source>
</evidence>
<feature type="domain" description="Alpha/beta hydrolase fold-3" evidence="4">
    <location>
        <begin position="111"/>
        <end position="263"/>
    </location>
</feature>
<evidence type="ECO:0000256" key="2">
    <source>
        <dbReference type="ARBA" id="ARBA00022801"/>
    </source>
</evidence>
<evidence type="ECO:0000256" key="3">
    <source>
        <dbReference type="PIRSR" id="PIRSR037251-1"/>
    </source>
</evidence>
<feature type="domain" description="Alpha/beta hydrolase fold-3" evidence="4">
    <location>
        <begin position="315"/>
        <end position="376"/>
    </location>
</feature>
<dbReference type="SUPFAM" id="SSF53474">
    <property type="entry name" value="alpha/beta-Hydrolases"/>
    <property type="match status" value="1"/>
</dbReference>
<dbReference type="Gene3D" id="3.40.50.1820">
    <property type="entry name" value="alpha/beta hydrolase"/>
    <property type="match status" value="1"/>
</dbReference>
<reference evidence="6" key="1">
    <citation type="submission" date="2020-12" db="UniProtKB">
        <authorList>
            <consortium name="WormBaseParasite"/>
        </authorList>
    </citation>
    <scope>IDENTIFICATION</scope>
    <source>
        <strain evidence="6">MHco3</strain>
    </source>
</reference>
<dbReference type="InterPro" id="IPR050300">
    <property type="entry name" value="GDXG_lipolytic_enzyme"/>
</dbReference>
<organism evidence="5 6">
    <name type="scientific">Haemonchus contortus</name>
    <name type="common">Barber pole worm</name>
    <dbReference type="NCBI Taxonomy" id="6289"/>
    <lineage>
        <taxon>Eukaryota</taxon>
        <taxon>Metazoa</taxon>
        <taxon>Ecdysozoa</taxon>
        <taxon>Nematoda</taxon>
        <taxon>Chromadorea</taxon>
        <taxon>Rhabditida</taxon>
        <taxon>Rhabditina</taxon>
        <taxon>Rhabditomorpha</taxon>
        <taxon>Strongyloidea</taxon>
        <taxon>Trichostrongylidae</taxon>
        <taxon>Haemonchus</taxon>
    </lineage>
</organism>
<evidence type="ECO:0000256" key="1">
    <source>
        <dbReference type="ARBA" id="ARBA00010515"/>
    </source>
</evidence>
<keyword evidence="5" id="KW-1185">Reference proteome</keyword>
<evidence type="ECO:0000313" key="6">
    <source>
        <dbReference type="WBParaSite" id="HCON_00013810-00001"/>
    </source>
</evidence>
<dbReference type="InterPro" id="IPR017157">
    <property type="entry name" value="Arylacetamide_deacetylase"/>
</dbReference>
<sequence length="400" mass="45721">MWWLLLYFVAALLFLLFALFHLHIPLPAKLADRQFFTALDILMRLFLHSPADVIDFLFGSTMRLRYFRLVIHTFLGLQKPKLPGLEVFNDSIGGVKVRIYTPHKKQSNGALIFFHGGGWVALKPELYDTLLASVVRRLGVTVISVDYRLAPEYPFPVPVDDCERVVKDLYENSFEKFDIDRDKICIAGDSAGGNMAAVVAQRFVRRNEHYIKCQVLIYPVIHVFGFCLPSYQDYYENYDAVLSPTEMARMMLHYLGMPATQRNIELLIAGQHIPKELKISEEFSDSNLNFTLQEQLHVKAATPDEKETIHLQAFADKGFDPDVSPLFGVRNDLPPAMVISAEFDILRDEAIQYAKKLQKEKVPCEWKHYKTACHGVCSFPNSSVKNDIIADICSFLESYL</sequence>
<dbReference type="Proteomes" id="UP000025227">
    <property type="component" value="Unplaced"/>
</dbReference>
<proteinExistence type="inferred from homology"/>
<dbReference type="PIRSF" id="PIRSF037251">
    <property type="entry name" value="Arylacetamide_deacetylase"/>
    <property type="match status" value="1"/>
</dbReference>
<comment type="similarity">
    <text evidence="1">Belongs to the 'GDXG' lipolytic enzyme family.</text>
</comment>